<dbReference type="PROSITE" id="PS51186">
    <property type="entry name" value="GNAT"/>
    <property type="match status" value="1"/>
</dbReference>
<dbReference type="EMBL" id="AP026867">
    <property type="protein sequence ID" value="BDS10523.1"/>
    <property type="molecule type" value="Genomic_DNA"/>
</dbReference>
<organism evidence="2 3">
    <name type="scientific">Aureispira anguillae</name>
    <dbReference type="NCBI Taxonomy" id="2864201"/>
    <lineage>
        <taxon>Bacteria</taxon>
        <taxon>Pseudomonadati</taxon>
        <taxon>Bacteroidota</taxon>
        <taxon>Saprospiria</taxon>
        <taxon>Saprospirales</taxon>
        <taxon>Saprospiraceae</taxon>
        <taxon>Aureispira</taxon>
    </lineage>
</organism>
<sequence length="178" mass="20456">MRIYLQPAQRQHVSQWLALVNQDRIWLGRWMPYLNEIQTEADAKVYVEKNARLGFYLGEQIYEIWQGEKLVGLLSLHNGQFTDRTVEIAYWLGRAYTGQSLAAAACQLIFSKVFATTAIETIYIRCEAHNYASQAIALKLGLLLEGTKAGILTYVLTKDNWMGTGYDEDDLFYFLEEV</sequence>
<dbReference type="AlphaFoldDB" id="A0A915YCF1"/>
<accession>A0A915YCF1</accession>
<evidence type="ECO:0000259" key="1">
    <source>
        <dbReference type="PROSITE" id="PS51186"/>
    </source>
</evidence>
<dbReference type="GO" id="GO:0005737">
    <property type="term" value="C:cytoplasm"/>
    <property type="evidence" value="ECO:0007669"/>
    <property type="project" value="TreeGrafter"/>
</dbReference>
<dbReference type="SUPFAM" id="SSF55729">
    <property type="entry name" value="Acyl-CoA N-acyltransferases (Nat)"/>
    <property type="match status" value="1"/>
</dbReference>
<dbReference type="InterPro" id="IPR016181">
    <property type="entry name" value="Acyl_CoA_acyltransferase"/>
</dbReference>
<evidence type="ECO:0000313" key="2">
    <source>
        <dbReference type="EMBL" id="BDS10523.1"/>
    </source>
</evidence>
<name>A0A915YCF1_9BACT</name>
<dbReference type="InterPro" id="IPR000182">
    <property type="entry name" value="GNAT_dom"/>
</dbReference>
<dbReference type="Gene3D" id="3.40.630.30">
    <property type="match status" value="1"/>
</dbReference>
<dbReference type="PANTHER" id="PTHR43441">
    <property type="entry name" value="RIBOSOMAL-PROTEIN-SERINE ACETYLTRANSFERASE"/>
    <property type="match status" value="1"/>
</dbReference>
<gene>
    <name evidence="2" type="ORF">AsAng_0012310</name>
</gene>
<dbReference type="InterPro" id="IPR051908">
    <property type="entry name" value="Ribosomal_N-acetyltransferase"/>
</dbReference>
<reference evidence="2" key="1">
    <citation type="submission" date="2022-09" db="EMBL/GenBank/DDBJ databases">
        <title>Aureispira anguillicida sp. nov., isolated from Leptocephalus of Japanese eel Anguilla japonica.</title>
        <authorList>
            <person name="Yuasa K."/>
            <person name="Mekata T."/>
            <person name="Ikunari K."/>
        </authorList>
    </citation>
    <scope>NUCLEOTIDE SEQUENCE</scope>
    <source>
        <strain evidence="2">EL160426</strain>
    </source>
</reference>
<dbReference type="GO" id="GO:1990189">
    <property type="term" value="F:protein N-terminal-serine acetyltransferase activity"/>
    <property type="evidence" value="ECO:0007669"/>
    <property type="project" value="TreeGrafter"/>
</dbReference>
<keyword evidence="3" id="KW-1185">Reference proteome</keyword>
<dbReference type="GO" id="GO:0008999">
    <property type="term" value="F:protein-N-terminal-alanine acetyltransferase activity"/>
    <property type="evidence" value="ECO:0007669"/>
    <property type="project" value="TreeGrafter"/>
</dbReference>
<feature type="domain" description="N-acetyltransferase" evidence="1">
    <location>
        <begin position="3"/>
        <end position="167"/>
    </location>
</feature>
<protein>
    <submittedName>
        <fullName evidence="2">GNAT family N-acetyltransferase</fullName>
    </submittedName>
</protein>
<dbReference type="KEGG" id="aup:AsAng_0012310"/>
<proteinExistence type="predicted"/>
<dbReference type="Proteomes" id="UP001060919">
    <property type="component" value="Chromosome"/>
</dbReference>
<dbReference type="RefSeq" id="WP_264791825.1">
    <property type="nucleotide sequence ID" value="NZ_AP026867.1"/>
</dbReference>
<evidence type="ECO:0000313" key="3">
    <source>
        <dbReference type="Proteomes" id="UP001060919"/>
    </source>
</evidence>
<dbReference type="Pfam" id="PF13302">
    <property type="entry name" value="Acetyltransf_3"/>
    <property type="match status" value="1"/>
</dbReference>
<dbReference type="PANTHER" id="PTHR43441:SF11">
    <property type="entry name" value="RIBOSOMAL-PROTEIN-SERINE ACETYLTRANSFERASE"/>
    <property type="match status" value="1"/>
</dbReference>